<organism evidence="1 2">
    <name type="scientific">Shewanella zhuhaiensis</name>
    <dbReference type="NCBI Taxonomy" id="2919576"/>
    <lineage>
        <taxon>Bacteria</taxon>
        <taxon>Pseudomonadati</taxon>
        <taxon>Pseudomonadota</taxon>
        <taxon>Gammaproteobacteria</taxon>
        <taxon>Alteromonadales</taxon>
        <taxon>Shewanellaceae</taxon>
        <taxon>Shewanella</taxon>
    </lineage>
</organism>
<dbReference type="InterPro" id="IPR011008">
    <property type="entry name" value="Dimeric_a/b-barrel"/>
</dbReference>
<proteinExistence type="predicted"/>
<reference evidence="1 2" key="1">
    <citation type="submission" date="2022-02" db="EMBL/GenBank/DDBJ databases">
        <title>The genome sequence of Shewanella sp. 3B26.</title>
        <authorList>
            <person name="Du J."/>
        </authorList>
    </citation>
    <scope>NUCLEOTIDE SEQUENCE [LARGE SCALE GENOMIC DNA]</scope>
    <source>
        <strain evidence="1 2">3B26</strain>
    </source>
</reference>
<protein>
    <submittedName>
        <fullName evidence="1">Monooxygenase</fullName>
    </submittedName>
</protein>
<dbReference type="AlphaFoldDB" id="A0AAJ1BDS5"/>
<dbReference type="GO" id="GO:0004497">
    <property type="term" value="F:monooxygenase activity"/>
    <property type="evidence" value="ECO:0007669"/>
    <property type="project" value="UniProtKB-KW"/>
</dbReference>
<dbReference type="NCBIfam" id="NF008333">
    <property type="entry name" value="PRK11118.1"/>
    <property type="match status" value="1"/>
</dbReference>
<name>A0AAJ1BDS5_9GAMM</name>
<dbReference type="PANTHER" id="PTHR39169">
    <property type="match status" value="1"/>
</dbReference>
<sequence>MVAKLLQVDFNFSGPFGAEMAANLVGLAESINDEPGMIWKIWTESESQQLGGGIYLFEDEASAQAYLEMHSKRLKALGVAEVRGIIFDINHDLSRINAAPVEPARRKV</sequence>
<dbReference type="EMBL" id="JAKUDL010000001">
    <property type="protein sequence ID" value="MCH4292900.1"/>
    <property type="molecule type" value="Genomic_DNA"/>
</dbReference>
<gene>
    <name evidence="1" type="ORF">MJ923_01110</name>
</gene>
<evidence type="ECO:0000313" key="1">
    <source>
        <dbReference type="EMBL" id="MCH4292900.1"/>
    </source>
</evidence>
<dbReference type="SUPFAM" id="SSF54909">
    <property type="entry name" value="Dimeric alpha+beta barrel"/>
    <property type="match status" value="1"/>
</dbReference>
<dbReference type="Proteomes" id="UP001297581">
    <property type="component" value="Unassembled WGS sequence"/>
</dbReference>
<accession>A0AAJ1BDS5</accession>
<evidence type="ECO:0000313" key="2">
    <source>
        <dbReference type="Proteomes" id="UP001297581"/>
    </source>
</evidence>
<dbReference type="Pfam" id="PF08803">
    <property type="entry name" value="ydhR"/>
    <property type="match status" value="1"/>
</dbReference>
<dbReference type="Gene3D" id="3.30.70.100">
    <property type="match status" value="1"/>
</dbReference>
<comment type="caution">
    <text evidence="1">The sequence shown here is derived from an EMBL/GenBank/DDBJ whole genome shotgun (WGS) entry which is preliminary data.</text>
</comment>
<keyword evidence="1" id="KW-0560">Oxidoreductase</keyword>
<dbReference type="InterPro" id="IPR014910">
    <property type="entry name" value="YdhR"/>
</dbReference>
<keyword evidence="2" id="KW-1185">Reference proteome</keyword>
<dbReference type="PANTHER" id="PTHR39169:SF1">
    <property type="entry name" value="MONOOXYGENASE YDHR-RELATED"/>
    <property type="match status" value="1"/>
</dbReference>
<keyword evidence="1" id="KW-0503">Monooxygenase</keyword>